<keyword evidence="5" id="KW-1185">Reference proteome</keyword>
<feature type="region of interest" description="Disordered" evidence="1">
    <location>
        <begin position="210"/>
        <end position="240"/>
    </location>
</feature>
<sequence>MRSTVLLPLFAFLARPILATDATYCSKQNTGSSFKATRFSRLAIARTYAMLSTPLAFSRNSTAGAQTMLPGIRPMSPIAIPDVRVILTTPVGITTTSAPAETTSSESVGQIVPITIHATPTSQPTVHPDHKSSGLSGGGIAGVVIGCVGGVALILAAVGFYIAKRRSRSRDTSYAGSVQNMLPDGRQTGSSSTTMRMPTFTDNRLKTDTILFPNGRRDSSVSLQDNEDYSRPVLRLTNPD</sequence>
<keyword evidence="2" id="KW-0472">Membrane</keyword>
<evidence type="ECO:0000256" key="3">
    <source>
        <dbReference type="SAM" id="SignalP"/>
    </source>
</evidence>
<feature type="transmembrane region" description="Helical" evidence="2">
    <location>
        <begin position="140"/>
        <end position="163"/>
    </location>
</feature>
<keyword evidence="3" id="KW-0732">Signal</keyword>
<feature type="chain" id="PRO_5021318940" description="Mid2 domain-containing protein" evidence="3">
    <location>
        <begin position="20"/>
        <end position="240"/>
    </location>
</feature>
<dbReference type="AlphaFoldDB" id="A0A507QK13"/>
<feature type="compositionally biased region" description="Polar residues" evidence="1">
    <location>
        <begin position="187"/>
        <end position="198"/>
    </location>
</feature>
<evidence type="ECO:0000313" key="5">
    <source>
        <dbReference type="Proteomes" id="UP000319663"/>
    </source>
</evidence>
<evidence type="ECO:0000313" key="4">
    <source>
        <dbReference type="EMBL" id="TQB67961.1"/>
    </source>
</evidence>
<accession>A0A507QK13</accession>
<comment type="caution">
    <text evidence="4">The sequence shown here is derived from an EMBL/GenBank/DDBJ whole genome shotgun (WGS) entry which is preliminary data.</text>
</comment>
<dbReference type="STRING" id="5098.A0A507QK13"/>
<evidence type="ECO:0000256" key="2">
    <source>
        <dbReference type="SAM" id="Phobius"/>
    </source>
</evidence>
<evidence type="ECO:0008006" key="6">
    <source>
        <dbReference type="Google" id="ProtNLM"/>
    </source>
</evidence>
<proteinExistence type="predicted"/>
<feature type="signal peptide" evidence="3">
    <location>
        <begin position="1"/>
        <end position="19"/>
    </location>
</feature>
<dbReference type="PANTHER" id="PTHR16861:SF4">
    <property type="entry name" value="SH3 DOMAIN PROTEIN (AFU_ORTHOLOGUE AFUA_1G13610)"/>
    <property type="match status" value="1"/>
</dbReference>
<feature type="region of interest" description="Disordered" evidence="1">
    <location>
        <begin position="172"/>
        <end position="198"/>
    </location>
</feature>
<organism evidence="4 5">
    <name type="scientific">Monascus purpureus</name>
    <name type="common">Red mold</name>
    <name type="synonym">Monascus anka</name>
    <dbReference type="NCBI Taxonomy" id="5098"/>
    <lineage>
        <taxon>Eukaryota</taxon>
        <taxon>Fungi</taxon>
        <taxon>Dikarya</taxon>
        <taxon>Ascomycota</taxon>
        <taxon>Pezizomycotina</taxon>
        <taxon>Eurotiomycetes</taxon>
        <taxon>Eurotiomycetidae</taxon>
        <taxon>Eurotiales</taxon>
        <taxon>Aspergillaceae</taxon>
        <taxon>Monascus</taxon>
    </lineage>
</organism>
<name>A0A507QK13_MONPU</name>
<keyword evidence="2" id="KW-1133">Transmembrane helix</keyword>
<gene>
    <name evidence="4" type="ORF">MPDQ_004286</name>
</gene>
<dbReference type="EMBL" id="VIFY01000273">
    <property type="protein sequence ID" value="TQB67961.1"/>
    <property type="molecule type" value="Genomic_DNA"/>
</dbReference>
<dbReference type="PANTHER" id="PTHR16861">
    <property type="entry name" value="GLYCOPROTEIN 38"/>
    <property type="match status" value="1"/>
</dbReference>
<evidence type="ECO:0000256" key="1">
    <source>
        <dbReference type="SAM" id="MobiDB-lite"/>
    </source>
</evidence>
<reference evidence="4 5" key="1">
    <citation type="submission" date="2019-06" db="EMBL/GenBank/DDBJ databases">
        <title>Wine fermentation using esterase from Monascus purpureus.</title>
        <authorList>
            <person name="Geng C."/>
            <person name="Zhang Y."/>
        </authorList>
    </citation>
    <scope>NUCLEOTIDE SEQUENCE [LARGE SCALE GENOMIC DNA]</scope>
    <source>
        <strain evidence="4">HQ1</strain>
    </source>
</reference>
<keyword evidence="2" id="KW-0812">Transmembrane</keyword>
<protein>
    <recommendedName>
        <fullName evidence="6">Mid2 domain-containing protein</fullName>
    </recommendedName>
</protein>
<dbReference type="Proteomes" id="UP000319663">
    <property type="component" value="Unassembled WGS sequence"/>
</dbReference>